<dbReference type="InterPro" id="IPR032109">
    <property type="entry name" value="Big_3_5"/>
</dbReference>
<dbReference type="AlphaFoldDB" id="A0A0A2DJJ8"/>
<organism evidence="5 6">
    <name type="scientific">Corynebacterium auriscanis</name>
    <dbReference type="NCBI Taxonomy" id="99807"/>
    <lineage>
        <taxon>Bacteria</taxon>
        <taxon>Bacillati</taxon>
        <taxon>Actinomycetota</taxon>
        <taxon>Actinomycetes</taxon>
        <taxon>Mycobacteriales</taxon>
        <taxon>Corynebacteriaceae</taxon>
        <taxon>Corynebacterium</taxon>
    </lineage>
</organism>
<keyword evidence="2" id="KW-0812">Transmembrane</keyword>
<evidence type="ECO:0000256" key="1">
    <source>
        <dbReference type="SAM" id="MobiDB-lite"/>
    </source>
</evidence>
<evidence type="ECO:0000313" key="5">
    <source>
        <dbReference type="EMBL" id="KGM18069.1"/>
    </source>
</evidence>
<feature type="chain" id="PRO_5001986468" description="Bacterial Ig-like domain-containing protein" evidence="3">
    <location>
        <begin position="34"/>
        <end position="774"/>
    </location>
</feature>
<comment type="caution">
    <text evidence="5">The sequence shown here is derived from an EMBL/GenBank/DDBJ whole genome shotgun (WGS) entry which is preliminary data.</text>
</comment>
<feature type="transmembrane region" description="Helical" evidence="2">
    <location>
        <begin position="748"/>
        <end position="769"/>
    </location>
</feature>
<dbReference type="Gene3D" id="2.60.40.10">
    <property type="entry name" value="Immunoglobulins"/>
    <property type="match status" value="4"/>
</dbReference>
<evidence type="ECO:0000313" key="6">
    <source>
        <dbReference type="Proteomes" id="UP000030145"/>
    </source>
</evidence>
<dbReference type="InterPro" id="IPR013783">
    <property type="entry name" value="Ig-like_fold"/>
</dbReference>
<keyword evidence="3" id="KW-0732">Signal</keyword>
<keyword evidence="6" id="KW-1185">Reference proteome</keyword>
<dbReference type="RefSeq" id="WP_035116087.1">
    <property type="nucleotide sequence ID" value="NZ_CP047046.1"/>
</dbReference>
<feature type="domain" description="Bacterial Ig-like" evidence="4">
    <location>
        <begin position="497"/>
        <end position="590"/>
    </location>
</feature>
<dbReference type="EMBL" id="JRVJ01000023">
    <property type="protein sequence ID" value="KGM18069.1"/>
    <property type="molecule type" value="Genomic_DNA"/>
</dbReference>
<keyword evidence="2" id="KW-1133">Transmembrane helix</keyword>
<feature type="compositionally biased region" description="Low complexity" evidence="1">
    <location>
        <begin position="724"/>
        <end position="741"/>
    </location>
</feature>
<evidence type="ECO:0000256" key="2">
    <source>
        <dbReference type="SAM" id="Phobius"/>
    </source>
</evidence>
<feature type="region of interest" description="Disordered" evidence="1">
    <location>
        <begin position="707"/>
        <end position="741"/>
    </location>
</feature>
<proteinExistence type="predicted"/>
<dbReference type="Proteomes" id="UP000030145">
    <property type="component" value="Unassembled WGS sequence"/>
</dbReference>
<feature type="signal peptide" evidence="3">
    <location>
        <begin position="1"/>
        <end position="33"/>
    </location>
</feature>
<evidence type="ECO:0000256" key="3">
    <source>
        <dbReference type="SAM" id="SignalP"/>
    </source>
</evidence>
<protein>
    <recommendedName>
        <fullName evidence="4">Bacterial Ig-like domain-containing protein</fullName>
    </recommendedName>
</protein>
<reference evidence="5 6" key="1">
    <citation type="submission" date="2014-10" db="EMBL/GenBank/DDBJ databases">
        <title>Whole Genome sequence of Corynebacterium auriscanis strain CIP 106629.</title>
        <authorList>
            <person name="Hassan S.S."/>
            <person name="Jamal S.B."/>
            <person name="Tiwari S."/>
            <person name="Oliveira L.D.C."/>
            <person name="Souza F."/>
            <person name="Mariano D.C."/>
            <person name="Almeida S."/>
            <person name="Dorella F."/>
            <person name="Pereira F."/>
            <person name="Carvalho A."/>
            <person name="Leal C.A."/>
            <person name="Soares S.D.C."/>
            <person name="Figueiredo H.C."/>
            <person name="Silva A."/>
            <person name="Azevedo V.A."/>
        </authorList>
    </citation>
    <scope>NUCLEOTIDE SEQUENCE [LARGE SCALE GENOMIC DNA]</scope>
    <source>
        <strain evidence="5 6">CIP 106629</strain>
    </source>
</reference>
<accession>A0A0A2DJJ8</accession>
<keyword evidence="2" id="KW-0472">Membrane</keyword>
<sequence>MRVKKNTPAYRRNSLAVVVCLSVTASTMGVAQAQDTKVQNKTIAVTHDCVGTEYTRVIGPSPKTLSDSVLQFTPNDFKVTYPEQAAPNGQFEVTIAPSQMSLKDNSVAFFGASDIGRLKYDIVVPEGVKVASATLGAATGLMPGAAAPVATVIDEEGNPDPNGHIVRVDGGHTVNNGPNAAINSPAAGLRIKAKSKFTLPSLTLKLVATNVAGQELSVGLRGAGAPAERGGINNSFSFAQDDSIADDDYWCVPTNPEAGKLTTTRVVGSSNIALSKTELDIITGETDTKLQAQVTTTAGNSQLLSQGKVEFFVDGKSIGEVNPDESGLAVLTHTFPQLDDREPKKYNVTARFKGVDSRILPSSDSETMRVTVNPIPLTDVATATTLTTWVAAVEDAHLPVVLNASVDATDSSALPASGAVQFYRDGEAIGKPVAVKNGRASFVDKVSAEEATGKSYSYTAKFSEVIDESVAKRYLESESAPVTVDVNGQQQTQTTLEASATELAHGEVAKLTSTLTFGEDKTPLAGQKIQFRVNGLDHGEPVVTDEKGVATLETKLAPGENKVTAHFYGEDVDSVQYAGSESAAVDIKVADKSQFATEVDLVVNPTAEHGKEAKLTATINAEDAPAGALDRGTVSFFVAGRLVGVAPAQAVDGKIQATITHTFSGAGDQEVYAVYSGVEDDDIQVLPSQSGKTTVAVSAVDIVIEETTPPAPQPGGSDLSGAPGSDSLGEGSQGSDSQGSSKVDNKTLLAWILGGLGLSGLIALVVGLFNQFNR</sequence>
<dbReference type="GeneID" id="300553892"/>
<gene>
    <name evidence="5" type="ORF">MA47_10455</name>
</gene>
<dbReference type="GO" id="GO:0005975">
    <property type="term" value="P:carbohydrate metabolic process"/>
    <property type="evidence" value="ECO:0007669"/>
    <property type="project" value="UniProtKB-ARBA"/>
</dbReference>
<evidence type="ECO:0000259" key="4">
    <source>
        <dbReference type="Pfam" id="PF16640"/>
    </source>
</evidence>
<dbReference type="Pfam" id="PF16640">
    <property type="entry name" value="Big_3_5"/>
    <property type="match status" value="2"/>
</dbReference>
<feature type="domain" description="Bacterial Ig-like" evidence="4">
    <location>
        <begin position="605"/>
        <end position="697"/>
    </location>
</feature>
<name>A0A0A2DJJ8_9CORY</name>